<dbReference type="Gene3D" id="3.40.50.720">
    <property type="entry name" value="NAD(P)-binding Rossmann-like Domain"/>
    <property type="match status" value="1"/>
</dbReference>
<dbReference type="Pfam" id="PF16363">
    <property type="entry name" value="GDP_Man_Dehyd"/>
    <property type="match status" value="1"/>
</dbReference>
<evidence type="ECO:0000313" key="2">
    <source>
        <dbReference type="EMBL" id="GAH42742.1"/>
    </source>
</evidence>
<comment type="caution">
    <text evidence="2">The sequence shown here is derived from an EMBL/GenBank/DDBJ whole genome shotgun (WGS) entry which is preliminary data.</text>
</comment>
<protein>
    <recommendedName>
        <fullName evidence="1">NAD(P)-binding domain-containing protein</fullName>
    </recommendedName>
</protein>
<dbReference type="InterPro" id="IPR036291">
    <property type="entry name" value="NAD(P)-bd_dom_sf"/>
</dbReference>
<sequence>MIARAFVRQDPFEIWGDGQQIRNWTHVSDIVEGFIRAAEEIENGIAINLGTDERIQVFDAAQEVVNYVRKKYYPDYEPQFKFLKDMPVGPVNRVADYSLAKALLGWKPKIKFLDGLHKTIDWYFNSRNIDVVRKIVKEGLTER</sequence>
<reference evidence="2" key="1">
    <citation type="journal article" date="2014" name="Front. Microbiol.">
        <title>High frequency of phylogenetically diverse reductive dehalogenase-homologous genes in deep subseafloor sedimentary metagenomes.</title>
        <authorList>
            <person name="Kawai M."/>
            <person name="Futagami T."/>
            <person name="Toyoda A."/>
            <person name="Takaki Y."/>
            <person name="Nishi S."/>
            <person name="Hori S."/>
            <person name="Arai W."/>
            <person name="Tsubouchi T."/>
            <person name="Morono Y."/>
            <person name="Uchiyama I."/>
            <person name="Ito T."/>
            <person name="Fujiyama A."/>
            <person name="Inagaki F."/>
            <person name="Takami H."/>
        </authorList>
    </citation>
    <scope>NUCLEOTIDE SEQUENCE</scope>
    <source>
        <strain evidence="2">Expedition CK06-06</strain>
    </source>
</reference>
<dbReference type="EMBL" id="BARU01012575">
    <property type="protein sequence ID" value="GAH42742.1"/>
    <property type="molecule type" value="Genomic_DNA"/>
</dbReference>
<gene>
    <name evidence="2" type="ORF">S03H2_23119</name>
</gene>
<name>X1FCN9_9ZZZZ</name>
<dbReference type="PANTHER" id="PTHR43000">
    <property type="entry name" value="DTDP-D-GLUCOSE 4,6-DEHYDRATASE-RELATED"/>
    <property type="match status" value="1"/>
</dbReference>
<dbReference type="InterPro" id="IPR016040">
    <property type="entry name" value="NAD(P)-bd_dom"/>
</dbReference>
<proteinExistence type="predicted"/>
<dbReference type="AlphaFoldDB" id="X1FCN9"/>
<accession>X1FCN9</accession>
<feature type="domain" description="NAD(P)-binding" evidence="1">
    <location>
        <begin position="2"/>
        <end position="118"/>
    </location>
</feature>
<dbReference type="SUPFAM" id="SSF51735">
    <property type="entry name" value="NAD(P)-binding Rossmann-fold domains"/>
    <property type="match status" value="1"/>
</dbReference>
<evidence type="ECO:0000259" key="1">
    <source>
        <dbReference type="Pfam" id="PF16363"/>
    </source>
</evidence>
<organism evidence="2">
    <name type="scientific">marine sediment metagenome</name>
    <dbReference type="NCBI Taxonomy" id="412755"/>
    <lineage>
        <taxon>unclassified sequences</taxon>
        <taxon>metagenomes</taxon>
        <taxon>ecological metagenomes</taxon>
    </lineage>
</organism>